<dbReference type="InterPro" id="IPR020053">
    <property type="entry name" value="Ribosome-bd_factorA_CS"/>
</dbReference>
<dbReference type="InterPro" id="IPR023799">
    <property type="entry name" value="RbfA_dom_sf"/>
</dbReference>
<dbReference type="InterPro" id="IPR000238">
    <property type="entry name" value="RbfA"/>
</dbReference>
<dbReference type="HAMAP" id="MF_00003">
    <property type="entry name" value="RbfA"/>
    <property type="match status" value="1"/>
</dbReference>
<dbReference type="NCBIfam" id="TIGR00082">
    <property type="entry name" value="rbfA"/>
    <property type="match status" value="1"/>
</dbReference>
<proteinExistence type="inferred from homology"/>
<dbReference type="SUPFAM" id="SSF89919">
    <property type="entry name" value="Ribosome-binding factor A, RbfA"/>
    <property type="match status" value="1"/>
</dbReference>
<dbReference type="PANTHER" id="PTHR33515">
    <property type="entry name" value="RIBOSOME-BINDING FACTOR A, CHLOROPLASTIC-RELATED"/>
    <property type="match status" value="1"/>
</dbReference>
<dbReference type="Pfam" id="PF02033">
    <property type="entry name" value="RBFA"/>
    <property type="match status" value="1"/>
</dbReference>
<feature type="region of interest" description="Disordered" evidence="3">
    <location>
        <begin position="126"/>
        <end position="175"/>
    </location>
</feature>
<keyword evidence="5" id="KW-1185">Reference proteome</keyword>
<protein>
    <recommendedName>
        <fullName evidence="2">Ribosome-binding factor A</fullName>
    </recommendedName>
</protein>
<comment type="subcellular location">
    <subcellularLocation>
        <location evidence="2">Cytoplasm</location>
    </subcellularLocation>
</comment>
<dbReference type="PANTHER" id="PTHR33515:SF1">
    <property type="entry name" value="RIBOSOME-BINDING FACTOR A, CHLOROPLASTIC-RELATED"/>
    <property type="match status" value="1"/>
</dbReference>
<accession>A0ABQ4VBN2</accession>
<evidence type="ECO:0000256" key="2">
    <source>
        <dbReference type="HAMAP-Rule" id="MF_00003"/>
    </source>
</evidence>
<sequence length="175" mass="18728">MVDVGRARRLSKRIGTVVASAIEFEIKDPPLAFVTVTDTKVTGDLHDATVYYTVRGETLQEEPDYAAAAAALERAKGTLRSKVGAATGVRFTPTLSFVLDKVPDTAQHMEELLARARAADEDLARVRQGAKHAGDADPYRVSAAEEAENTASAESSGVTDNPDAEDTGDHDRIDD</sequence>
<dbReference type="EMBL" id="BPRH01000906">
    <property type="protein sequence ID" value="GJF11312.1"/>
    <property type="molecule type" value="Genomic_DNA"/>
</dbReference>
<keyword evidence="1 2" id="KW-0690">Ribosome biogenesis</keyword>
<evidence type="ECO:0000313" key="4">
    <source>
        <dbReference type="EMBL" id="GJF11312.1"/>
    </source>
</evidence>
<gene>
    <name evidence="2 4" type="primary">rbfA</name>
    <name evidence="4" type="ORF">NGTWS1702_08350</name>
</gene>
<reference evidence="4 5" key="1">
    <citation type="submission" date="2021-08" db="EMBL/GenBank/DDBJ databases">
        <title>Draft genome sequence of Mycolicibacterium sp. NGTWS1702 strain.</title>
        <authorList>
            <person name="Matsumoto M."/>
            <person name="Tang B.C.C."/>
            <person name="Machida Y."/>
            <person name="Matoyama H."/>
            <person name="Kishihara T."/>
            <person name="Sato S."/>
            <person name="Kondo I."/>
            <person name="Sano M."/>
            <person name="Kato G."/>
        </authorList>
    </citation>
    <scope>NUCLEOTIDE SEQUENCE [LARGE SCALE GENOMIC DNA]</scope>
    <source>
        <strain evidence="4 5">NGTWSNA01</strain>
    </source>
</reference>
<dbReference type="PROSITE" id="PS01319">
    <property type="entry name" value="RBFA"/>
    <property type="match status" value="1"/>
</dbReference>
<evidence type="ECO:0000256" key="3">
    <source>
        <dbReference type="SAM" id="MobiDB-lite"/>
    </source>
</evidence>
<name>A0ABQ4VBN2_9MYCO</name>
<evidence type="ECO:0000313" key="5">
    <source>
        <dbReference type="Proteomes" id="UP001060504"/>
    </source>
</evidence>
<comment type="function">
    <text evidence="2">One of several proteins that assist in the late maturation steps of the functional core of the 30S ribosomal subunit. Associates with free 30S ribosomal subunits (but not with 30S subunits that are part of 70S ribosomes or polysomes). Required for efficient processing of 16S rRNA. May interact with the 5'-terminal helix region of 16S rRNA.</text>
</comment>
<dbReference type="InterPro" id="IPR015946">
    <property type="entry name" value="KH_dom-like_a/b"/>
</dbReference>
<comment type="similarity">
    <text evidence="2">Belongs to the RbfA family.</text>
</comment>
<keyword evidence="2" id="KW-0963">Cytoplasm</keyword>
<organism evidence="4 5">
    <name type="scientific">Mycolicibacterium cyprinidarum</name>
    <dbReference type="NCBI Taxonomy" id="2860311"/>
    <lineage>
        <taxon>Bacteria</taxon>
        <taxon>Bacillati</taxon>
        <taxon>Actinomycetota</taxon>
        <taxon>Actinomycetes</taxon>
        <taxon>Mycobacteriales</taxon>
        <taxon>Mycobacteriaceae</taxon>
        <taxon>Mycolicibacterium</taxon>
    </lineage>
</organism>
<evidence type="ECO:0000256" key="1">
    <source>
        <dbReference type="ARBA" id="ARBA00022517"/>
    </source>
</evidence>
<dbReference type="Gene3D" id="3.30.300.20">
    <property type="match status" value="1"/>
</dbReference>
<dbReference type="Proteomes" id="UP001060504">
    <property type="component" value="Unassembled WGS sequence"/>
</dbReference>
<comment type="subunit">
    <text evidence="2">Monomer. Binds 30S ribosomal subunits, but not 50S ribosomal subunits or 70S ribosomes.</text>
</comment>
<comment type="caution">
    <text evidence="4">The sequence shown here is derived from an EMBL/GenBank/DDBJ whole genome shotgun (WGS) entry which is preliminary data.</text>
</comment>